<dbReference type="Pfam" id="PF12833">
    <property type="entry name" value="HTH_18"/>
    <property type="match status" value="1"/>
</dbReference>
<evidence type="ECO:0000256" key="4">
    <source>
        <dbReference type="SAM" id="Phobius"/>
    </source>
</evidence>
<keyword evidence="3" id="KW-0804">Transcription</keyword>
<feature type="transmembrane region" description="Helical" evidence="4">
    <location>
        <begin position="226"/>
        <end position="245"/>
    </location>
</feature>
<keyword evidence="2" id="KW-0238">DNA-binding</keyword>
<evidence type="ECO:0000259" key="5">
    <source>
        <dbReference type="PROSITE" id="PS01124"/>
    </source>
</evidence>
<keyword evidence="7" id="KW-1185">Reference proteome</keyword>
<dbReference type="SMART" id="SM00342">
    <property type="entry name" value="HTH_ARAC"/>
    <property type="match status" value="1"/>
</dbReference>
<accession>A0A098C2C9</accession>
<dbReference type="EMBL" id="LN515532">
    <property type="protein sequence ID" value="CEA17059.1"/>
    <property type="molecule type" value="Genomic_DNA"/>
</dbReference>
<dbReference type="GO" id="GO:0003700">
    <property type="term" value="F:DNA-binding transcription factor activity"/>
    <property type="evidence" value="ECO:0007669"/>
    <property type="project" value="InterPro"/>
</dbReference>
<keyword evidence="4" id="KW-0812">Transmembrane</keyword>
<protein>
    <recommendedName>
        <fullName evidence="5">HTH araC/xylS-type domain-containing protein</fullName>
    </recommendedName>
</protein>
<reference evidence="6 7" key="1">
    <citation type="submission" date="2014-08" db="EMBL/GenBank/DDBJ databases">
        <authorList>
            <person name="Wibberg D."/>
        </authorList>
    </citation>
    <scope>NUCLEOTIDE SEQUENCE [LARGE SCALE GENOMIC DNA]</scope>
    <source>
        <strain evidence="7">ING2-E5B</strain>
    </source>
</reference>
<dbReference type="InterPro" id="IPR001387">
    <property type="entry name" value="Cro/C1-type_HTH"/>
</dbReference>
<feature type="transmembrane region" description="Helical" evidence="4">
    <location>
        <begin position="6"/>
        <end position="23"/>
    </location>
</feature>
<dbReference type="KEGG" id="pbt:ING2E5B_2333"/>
<dbReference type="Gene3D" id="1.10.10.60">
    <property type="entry name" value="Homeodomain-like"/>
    <property type="match status" value="2"/>
</dbReference>
<dbReference type="PROSITE" id="PS00041">
    <property type="entry name" value="HTH_ARAC_FAMILY_1"/>
    <property type="match status" value="1"/>
</dbReference>
<evidence type="ECO:0000256" key="3">
    <source>
        <dbReference type="ARBA" id="ARBA00023163"/>
    </source>
</evidence>
<keyword evidence="4" id="KW-1133">Transmembrane helix</keyword>
<feature type="transmembrane region" description="Helical" evidence="4">
    <location>
        <begin position="35"/>
        <end position="53"/>
    </location>
</feature>
<dbReference type="SUPFAM" id="SSF46689">
    <property type="entry name" value="Homeodomain-like"/>
    <property type="match status" value="1"/>
</dbReference>
<dbReference type="GO" id="GO:0043565">
    <property type="term" value="F:sequence-specific DNA binding"/>
    <property type="evidence" value="ECO:0007669"/>
    <property type="project" value="InterPro"/>
</dbReference>
<dbReference type="PANTHER" id="PTHR43280:SF2">
    <property type="entry name" value="HTH-TYPE TRANSCRIPTIONAL REGULATOR EXSA"/>
    <property type="match status" value="1"/>
</dbReference>
<feature type="transmembrane region" description="Helical" evidence="4">
    <location>
        <begin position="196"/>
        <end position="214"/>
    </location>
</feature>
<dbReference type="InterPro" id="IPR009057">
    <property type="entry name" value="Homeodomain-like_sf"/>
</dbReference>
<proteinExistence type="predicted"/>
<evidence type="ECO:0000256" key="2">
    <source>
        <dbReference type="ARBA" id="ARBA00023125"/>
    </source>
</evidence>
<dbReference type="InterPro" id="IPR018062">
    <property type="entry name" value="HTH_AraC-typ_CS"/>
</dbReference>
<evidence type="ECO:0000313" key="7">
    <source>
        <dbReference type="Proteomes" id="UP000032417"/>
    </source>
</evidence>
<dbReference type="AlphaFoldDB" id="A0A098C2C9"/>
<dbReference type="CDD" id="cd00093">
    <property type="entry name" value="HTH_XRE"/>
    <property type="match status" value="1"/>
</dbReference>
<feature type="transmembrane region" description="Helical" evidence="4">
    <location>
        <begin position="93"/>
        <end position="116"/>
    </location>
</feature>
<sequence length="395" mass="46571">MAQQFFTGLPLFVVLFWLLLFILEYKNSDLAKRFLIVFLAVASLNYLAHWFYFNHNYTAYNILDSVWVFTSLAAYPIYYYYIRLLTIDTKINLKWIWILFPAILLSLFSAILYLLMSPEEITLFTKEILYHIQSNESEYSTLINLQTLRRNLVRIVFASEVVLVLYFGLNLISSFNEKVRSFYSNIENKELSKIRYILYFLVIASIISILSNFIGKNYFTDHSYLLVIPSIAHSVALFGMSYVGYKQNFTIHDLKIEKQNYTSEDSDESERSEEIFTTNQLDRLYLRLESLFDDKEIFKDPDLRLNEVARLLGTNRTYVSKLINTRRNVSFNDFVNEYRVRYSEKILTSSDYFSHSLEEIALESGFSSTSSFYRSFVKKNGIPPGRYREKKGRIS</sequence>
<keyword evidence="4" id="KW-0472">Membrane</keyword>
<gene>
    <name evidence="6" type="ORF">ING2E5B_2333</name>
</gene>
<dbReference type="PROSITE" id="PS01124">
    <property type="entry name" value="HTH_ARAC_FAMILY_2"/>
    <property type="match status" value="1"/>
</dbReference>
<evidence type="ECO:0000256" key="1">
    <source>
        <dbReference type="ARBA" id="ARBA00023015"/>
    </source>
</evidence>
<organism evidence="6 7">
    <name type="scientific">Fermentimonas caenicola</name>
    <dbReference type="NCBI Taxonomy" id="1562970"/>
    <lineage>
        <taxon>Bacteria</taxon>
        <taxon>Pseudomonadati</taxon>
        <taxon>Bacteroidota</taxon>
        <taxon>Bacteroidia</taxon>
        <taxon>Bacteroidales</taxon>
        <taxon>Dysgonomonadaceae</taxon>
        <taxon>Fermentimonas</taxon>
    </lineage>
</organism>
<name>A0A098C2C9_9BACT</name>
<evidence type="ECO:0000313" key="6">
    <source>
        <dbReference type="EMBL" id="CEA17059.1"/>
    </source>
</evidence>
<feature type="transmembrane region" description="Helical" evidence="4">
    <location>
        <begin position="59"/>
        <end position="81"/>
    </location>
</feature>
<keyword evidence="1" id="KW-0805">Transcription regulation</keyword>
<feature type="domain" description="HTH araC/xylS-type" evidence="5">
    <location>
        <begin position="282"/>
        <end position="390"/>
    </location>
</feature>
<feature type="transmembrane region" description="Helical" evidence="4">
    <location>
        <begin position="152"/>
        <end position="175"/>
    </location>
</feature>
<dbReference type="STRING" id="1562970.ING2E5B_2333"/>
<dbReference type="InterPro" id="IPR018060">
    <property type="entry name" value="HTH_AraC"/>
</dbReference>
<dbReference type="HOGENOM" id="CLU_041408_3_1_10"/>
<dbReference type="Proteomes" id="UP000032417">
    <property type="component" value="Chromosome 1"/>
</dbReference>
<dbReference type="PANTHER" id="PTHR43280">
    <property type="entry name" value="ARAC-FAMILY TRANSCRIPTIONAL REGULATOR"/>
    <property type="match status" value="1"/>
</dbReference>